<accession>A0A2M8DMC5</accession>
<reference evidence="3" key="1">
    <citation type="submission" date="2017-09" db="EMBL/GenBank/DDBJ databases">
        <title>Depth-based differentiation of microbial function through sediment-hosted aquifers and enrichment of novel symbionts in the deep terrestrial subsurface.</title>
        <authorList>
            <person name="Probst A.J."/>
            <person name="Ladd B."/>
            <person name="Jarett J.K."/>
            <person name="Geller-Mcgrath D.E."/>
            <person name="Sieber C.M.K."/>
            <person name="Emerson J.B."/>
            <person name="Anantharaman K."/>
            <person name="Thomas B.C."/>
            <person name="Malmstrom R."/>
            <person name="Stieglmeier M."/>
            <person name="Klingl A."/>
            <person name="Woyke T."/>
            <person name="Ryan C.M."/>
            <person name="Banfield J.F."/>
        </authorList>
    </citation>
    <scope>NUCLEOTIDE SEQUENCE [LARGE SCALE GENOMIC DNA]</scope>
</reference>
<dbReference type="InterPro" id="IPR029060">
    <property type="entry name" value="PIN-like_dom_sf"/>
</dbReference>
<protein>
    <recommendedName>
        <fullName evidence="1">PIN domain-containing protein</fullName>
    </recommendedName>
</protein>
<evidence type="ECO:0000313" key="3">
    <source>
        <dbReference type="Proteomes" id="UP000228875"/>
    </source>
</evidence>
<organism evidence="2 3">
    <name type="scientific">Candidatus Nealsonbacteria bacterium CG_4_9_14_0_8_um_filter_35_12</name>
    <dbReference type="NCBI Taxonomy" id="1974692"/>
    <lineage>
        <taxon>Bacteria</taxon>
        <taxon>Candidatus Nealsoniibacteriota</taxon>
    </lineage>
</organism>
<dbReference type="EMBL" id="PFTB01000058">
    <property type="protein sequence ID" value="PJB99273.1"/>
    <property type="molecule type" value="Genomic_DNA"/>
</dbReference>
<dbReference type="AlphaFoldDB" id="A0A2M8DMC5"/>
<dbReference type="Pfam" id="PF01850">
    <property type="entry name" value="PIN"/>
    <property type="match status" value="1"/>
</dbReference>
<dbReference type="InterPro" id="IPR002716">
    <property type="entry name" value="PIN_dom"/>
</dbReference>
<comment type="caution">
    <text evidence="2">The sequence shown here is derived from an EMBL/GenBank/DDBJ whole genome shotgun (WGS) entry which is preliminary data.</text>
</comment>
<dbReference type="SMART" id="SM00670">
    <property type="entry name" value="PINc"/>
    <property type="match status" value="1"/>
</dbReference>
<dbReference type="CDD" id="cd09854">
    <property type="entry name" value="PIN_VapC-like"/>
    <property type="match status" value="1"/>
</dbReference>
<evidence type="ECO:0000259" key="1">
    <source>
        <dbReference type="SMART" id="SM00670"/>
    </source>
</evidence>
<name>A0A2M8DMC5_9BACT</name>
<evidence type="ECO:0000313" key="2">
    <source>
        <dbReference type="EMBL" id="PJB99273.1"/>
    </source>
</evidence>
<sequence>MLSSKRENGKGIKIFLDSSVIIAAILSSTGGSFRLIRESFFNNYNLLISDYVLDECIRILNKKYPTKANILTLFLTNFNFKILRDPPEKEIENLIEIINFRDTPILAAALKYKSNYLATLDKKDFLNPKVLEFAKKKKLAIITPKEFLEII</sequence>
<proteinExistence type="predicted"/>
<dbReference type="Gene3D" id="3.40.50.1010">
    <property type="entry name" value="5'-nuclease"/>
    <property type="match status" value="1"/>
</dbReference>
<gene>
    <name evidence="2" type="ORF">CO077_02570</name>
</gene>
<dbReference type="Proteomes" id="UP000228875">
    <property type="component" value="Unassembled WGS sequence"/>
</dbReference>
<dbReference type="SUPFAM" id="SSF88723">
    <property type="entry name" value="PIN domain-like"/>
    <property type="match status" value="1"/>
</dbReference>
<feature type="domain" description="PIN" evidence="1">
    <location>
        <begin position="12"/>
        <end position="126"/>
    </location>
</feature>